<proteinExistence type="predicted"/>
<name>A0A6A5WI55_9PLEO</name>
<sequence>MFSLSCSISISKAVVVGSHFLVWISSAIVAGITAYFLNDFPHDTHLVFEMVISALVLGFWLPSFVVPFLDAYKFFYAPLNFIFSYLWLTAFIFAAQDYNISECEYTAPFGGKCAYKLTGESFMFIGLFFTIVAFLTEVMSWKLAATAATPAAQKEARQSVESTGV</sequence>
<feature type="transmembrane region" description="Helical" evidence="1">
    <location>
        <begin position="75"/>
        <end position="96"/>
    </location>
</feature>
<feature type="transmembrane region" description="Helical" evidence="1">
    <location>
        <begin position="50"/>
        <end position="69"/>
    </location>
</feature>
<reference evidence="2" key="1">
    <citation type="journal article" date="2020" name="Stud. Mycol.">
        <title>101 Dothideomycetes genomes: a test case for predicting lifestyles and emergence of pathogens.</title>
        <authorList>
            <person name="Haridas S."/>
            <person name="Albert R."/>
            <person name="Binder M."/>
            <person name="Bloem J."/>
            <person name="Labutti K."/>
            <person name="Salamov A."/>
            <person name="Andreopoulos B."/>
            <person name="Baker S."/>
            <person name="Barry K."/>
            <person name="Bills G."/>
            <person name="Bluhm B."/>
            <person name="Cannon C."/>
            <person name="Castanera R."/>
            <person name="Culley D."/>
            <person name="Daum C."/>
            <person name="Ezra D."/>
            <person name="Gonzalez J."/>
            <person name="Henrissat B."/>
            <person name="Kuo A."/>
            <person name="Liang C."/>
            <person name="Lipzen A."/>
            <person name="Lutzoni F."/>
            <person name="Magnuson J."/>
            <person name="Mondo S."/>
            <person name="Nolan M."/>
            <person name="Ohm R."/>
            <person name="Pangilinan J."/>
            <person name="Park H.-J."/>
            <person name="Ramirez L."/>
            <person name="Alfaro M."/>
            <person name="Sun H."/>
            <person name="Tritt A."/>
            <person name="Yoshinaga Y."/>
            <person name="Zwiers L.-H."/>
            <person name="Turgeon B."/>
            <person name="Goodwin S."/>
            <person name="Spatafora J."/>
            <person name="Crous P."/>
            <person name="Grigoriev I."/>
        </authorList>
    </citation>
    <scope>NUCLEOTIDE SEQUENCE</scope>
    <source>
        <strain evidence="2">CBS 123094</strain>
    </source>
</reference>
<dbReference type="AlphaFoldDB" id="A0A6A5WI55"/>
<dbReference type="PANTHER" id="PTHR39608:SF2">
    <property type="entry name" value="MARVEL DOMAIN-CONTAINING PROTEIN"/>
    <property type="match status" value="1"/>
</dbReference>
<organism evidence="2 3">
    <name type="scientific">Amniculicola lignicola CBS 123094</name>
    <dbReference type="NCBI Taxonomy" id="1392246"/>
    <lineage>
        <taxon>Eukaryota</taxon>
        <taxon>Fungi</taxon>
        <taxon>Dikarya</taxon>
        <taxon>Ascomycota</taxon>
        <taxon>Pezizomycotina</taxon>
        <taxon>Dothideomycetes</taxon>
        <taxon>Pleosporomycetidae</taxon>
        <taxon>Pleosporales</taxon>
        <taxon>Amniculicolaceae</taxon>
        <taxon>Amniculicola</taxon>
    </lineage>
</organism>
<dbReference type="PANTHER" id="PTHR39608">
    <property type="entry name" value="INTEGRAL MEMBRANE PROTEIN (AFU_ORTHOLOGUE AFUA_5G08640)"/>
    <property type="match status" value="1"/>
</dbReference>
<evidence type="ECO:0000313" key="2">
    <source>
        <dbReference type="EMBL" id="KAF2000614.1"/>
    </source>
</evidence>
<accession>A0A6A5WI55</accession>
<evidence type="ECO:0000256" key="1">
    <source>
        <dbReference type="SAM" id="Phobius"/>
    </source>
</evidence>
<dbReference type="Proteomes" id="UP000799779">
    <property type="component" value="Unassembled WGS sequence"/>
</dbReference>
<keyword evidence="1" id="KW-1133">Transmembrane helix</keyword>
<feature type="transmembrane region" description="Helical" evidence="1">
    <location>
        <begin position="117"/>
        <end position="136"/>
    </location>
</feature>
<gene>
    <name evidence="2" type="ORF">P154DRAFT_522502</name>
</gene>
<evidence type="ECO:0008006" key="4">
    <source>
        <dbReference type="Google" id="ProtNLM"/>
    </source>
</evidence>
<keyword evidence="1" id="KW-0812">Transmembrane</keyword>
<dbReference type="EMBL" id="ML977588">
    <property type="protein sequence ID" value="KAF2000614.1"/>
    <property type="molecule type" value="Genomic_DNA"/>
</dbReference>
<keyword evidence="3" id="KW-1185">Reference proteome</keyword>
<feature type="transmembrane region" description="Helical" evidence="1">
    <location>
        <begin position="20"/>
        <end position="38"/>
    </location>
</feature>
<protein>
    <recommendedName>
        <fullName evidence="4">MARVEL domain-containing protein</fullName>
    </recommendedName>
</protein>
<dbReference type="OrthoDB" id="20872at2759"/>
<evidence type="ECO:0000313" key="3">
    <source>
        <dbReference type="Proteomes" id="UP000799779"/>
    </source>
</evidence>
<keyword evidence="1" id="KW-0472">Membrane</keyword>